<evidence type="ECO:0000313" key="6">
    <source>
        <dbReference type="Proteomes" id="UP001302745"/>
    </source>
</evidence>
<dbReference type="InterPro" id="IPR013785">
    <property type="entry name" value="Aldolase_TIM"/>
</dbReference>
<gene>
    <name evidence="5" type="ORF">C8A00DRAFT_32994</name>
</gene>
<evidence type="ECO:0000259" key="4">
    <source>
        <dbReference type="Pfam" id="PF03537"/>
    </source>
</evidence>
<evidence type="ECO:0000256" key="2">
    <source>
        <dbReference type="ARBA" id="ARBA00012755"/>
    </source>
</evidence>
<feature type="domain" description="Glycoside-hydrolase family GH114 TIM-barrel" evidence="4">
    <location>
        <begin position="35"/>
        <end position="298"/>
    </location>
</feature>
<dbReference type="InterPro" id="IPR017853">
    <property type="entry name" value="GH"/>
</dbReference>
<dbReference type="InterPro" id="IPR004352">
    <property type="entry name" value="GH114_TIM-barrel"/>
</dbReference>
<reference evidence="5" key="2">
    <citation type="submission" date="2023-05" db="EMBL/GenBank/DDBJ databases">
        <authorList>
            <consortium name="Lawrence Berkeley National Laboratory"/>
            <person name="Steindorff A."/>
            <person name="Hensen N."/>
            <person name="Bonometti L."/>
            <person name="Westerberg I."/>
            <person name="Brannstrom I.O."/>
            <person name="Guillou S."/>
            <person name="Cros-Aarteil S."/>
            <person name="Calhoun S."/>
            <person name="Haridas S."/>
            <person name="Kuo A."/>
            <person name="Mondo S."/>
            <person name="Pangilinan J."/>
            <person name="Riley R."/>
            <person name="Labutti K."/>
            <person name="Andreopoulos B."/>
            <person name="Lipzen A."/>
            <person name="Chen C."/>
            <person name="Yanf M."/>
            <person name="Daum C."/>
            <person name="Ng V."/>
            <person name="Clum A."/>
            <person name="Ohm R."/>
            <person name="Martin F."/>
            <person name="Silar P."/>
            <person name="Natvig D."/>
            <person name="Lalanne C."/>
            <person name="Gautier V."/>
            <person name="Ament-Velasquez S.L."/>
            <person name="Kruys A."/>
            <person name="Hutchinson M.I."/>
            <person name="Powell A.J."/>
            <person name="Barry K."/>
            <person name="Miller A.N."/>
            <person name="Grigoriev I.V."/>
            <person name="Debuchy R."/>
            <person name="Gladieux P."/>
            <person name="Thoren M.H."/>
            <person name="Johannesson H."/>
        </authorList>
    </citation>
    <scope>NUCLEOTIDE SEQUENCE</scope>
    <source>
        <strain evidence="5">CBS 538.74</strain>
    </source>
</reference>
<name>A0AAN6ZXX6_9PEZI</name>
<dbReference type="PANTHER" id="PTHR35273:SF2">
    <property type="entry name" value="ALPHA-GALACTOSIDASE"/>
    <property type="match status" value="1"/>
</dbReference>
<dbReference type="Pfam" id="PF03537">
    <property type="entry name" value="Glyco_hydro_114"/>
    <property type="match status" value="1"/>
</dbReference>
<evidence type="ECO:0000256" key="1">
    <source>
        <dbReference type="ARBA" id="ARBA00001255"/>
    </source>
</evidence>
<accession>A0AAN6ZXX6</accession>
<dbReference type="PANTHER" id="PTHR35273">
    <property type="entry name" value="ALPHA-1,4 POLYGALACTOSAMINIDASE, PUTATIVE (AFU_ORTHOLOGUE AFUA_3G07890)-RELATED"/>
    <property type="match status" value="1"/>
</dbReference>
<sequence>MSIMKVASSLIAASLSISGTVAQVKVPPNFVVGAKWQIVIQNTIDISAPIAPTDAVVWDLDLYHVARTPGIVNYLRSNNPDVILVCYFNAGLAQTSDCDYETRWKNSGLLGNIYSPDEPQFSDERWINIKNETARNWVKRRITLARDLGCDAVDPDNIDGYLNDEDGNNGTGWNLSESDYVNFVTELATHAHGLTTKQGFSMLIGQKNAPELVDQVGSVLDFAVLEDCKTLNDDEDYTFCGDFQTYISAGKPVFSIEYPSTLGDQDTGVCSPTGASDAQYAASCDTTKGNTGFSTVLKIQGGDGELNGCTQYCYGEAPGTGVVATLTDPKLDGAPCPPEASQ</sequence>
<protein>
    <recommendedName>
        <fullName evidence="2">alpha-galactosidase</fullName>
        <ecNumber evidence="2">3.2.1.22</ecNumber>
    </recommendedName>
</protein>
<dbReference type="GO" id="GO:0004557">
    <property type="term" value="F:alpha-galactosidase activity"/>
    <property type="evidence" value="ECO:0007669"/>
    <property type="project" value="UniProtKB-EC"/>
</dbReference>
<keyword evidence="5" id="KW-0378">Hydrolase</keyword>
<dbReference type="Gene3D" id="3.20.20.70">
    <property type="entry name" value="Aldolase class I"/>
    <property type="match status" value="1"/>
</dbReference>
<keyword evidence="6" id="KW-1185">Reference proteome</keyword>
<proteinExistence type="predicted"/>
<keyword evidence="3" id="KW-0732">Signal</keyword>
<dbReference type="EC" id="3.2.1.22" evidence="2"/>
<dbReference type="SUPFAM" id="SSF51445">
    <property type="entry name" value="(Trans)glycosidases"/>
    <property type="match status" value="1"/>
</dbReference>
<comment type="caution">
    <text evidence="5">The sequence shown here is derived from an EMBL/GenBank/DDBJ whole genome shotgun (WGS) entry which is preliminary data.</text>
</comment>
<dbReference type="AlphaFoldDB" id="A0AAN6ZXX6"/>
<reference evidence="5" key="1">
    <citation type="journal article" date="2023" name="Mol. Phylogenet. Evol.">
        <title>Genome-scale phylogeny and comparative genomics of the fungal order Sordariales.</title>
        <authorList>
            <person name="Hensen N."/>
            <person name="Bonometti L."/>
            <person name="Westerberg I."/>
            <person name="Brannstrom I.O."/>
            <person name="Guillou S."/>
            <person name="Cros-Aarteil S."/>
            <person name="Calhoun S."/>
            <person name="Haridas S."/>
            <person name="Kuo A."/>
            <person name="Mondo S."/>
            <person name="Pangilinan J."/>
            <person name="Riley R."/>
            <person name="LaButti K."/>
            <person name="Andreopoulos B."/>
            <person name="Lipzen A."/>
            <person name="Chen C."/>
            <person name="Yan M."/>
            <person name="Daum C."/>
            <person name="Ng V."/>
            <person name="Clum A."/>
            <person name="Steindorff A."/>
            <person name="Ohm R.A."/>
            <person name="Martin F."/>
            <person name="Silar P."/>
            <person name="Natvig D.O."/>
            <person name="Lalanne C."/>
            <person name="Gautier V."/>
            <person name="Ament-Velasquez S.L."/>
            <person name="Kruys A."/>
            <person name="Hutchinson M.I."/>
            <person name="Powell A.J."/>
            <person name="Barry K."/>
            <person name="Miller A.N."/>
            <person name="Grigoriev I.V."/>
            <person name="Debuchy R."/>
            <person name="Gladieux P."/>
            <person name="Hiltunen Thoren M."/>
            <person name="Johannesson H."/>
        </authorList>
    </citation>
    <scope>NUCLEOTIDE SEQUENCE</scope>
    <source>
        <strain evidence="5">CBS 538.74</strain>
    </source>
</reference>
<feature type="signal peptide" evidence="3">
    <location>
        <begin position="1"/>
        <end position="22"/>
    </location>
</feature>
<feature type="chain" id="PRO_5042865261" description="alpha-galactosidase" evidence="3">
    <location>
        <begin position="23"/>
        <end position="342"/>
    </location>
</feature>
<dbReference type="Proteomes" id="UP001302745">
    <property type="component" value="Unassembled WGS sequence"/>
</dbReference>
<dbReference type="EMBL" id="MU856917">
    <property type="protein sequence ID" value="KAK4154239.1"/>
    <property type="molecule type" value="Genomic_DNA"/>
</dbReference>
<evidence type="ECO:0000256" key="3">
    <source>
        <dbReference type="SAM" id="SignalP"/>
    </source>
</evidence>
<evidence type="ECO:0000313" key="5">
    <source>
        <dbReference type="EMBL" id="KAK4154239.1"/>
    </source>
</evidence>
<organism evidence="5 6">
    <name type="scientific">Chaetomidium leptoderma</name>
    <dbReference type="NCBI Taxonomy" id="669021"/>
    <lineage>
        <taxon>Eukaryota</taxon>
        <taxon>Fungi</taxon>
        <taxon>Dikarya</taxon>
        <taxon>Ascomycota</taxon>
        <taxon>Pezizomycotina</taxon>
        <taxon>Sordariomycetes</taxon>
        <taxon>Sordariomycetidae</taxon>
        <taxon>Sordariales</taxon>
        <taxon>Chaetomiaceae</taxon>
        <taxon>Chaetomidium</taxon>
    </lineage>
</organism>
<comment type="catalytic activity">
    <reaction evidence="1">
        <text>Hydrolysis of terminal, non-reducing alpha-D-galactose residues in alpha-D-galactosides, including galactose oligosaccharides, galactomannans and galactolipids.</text>
        <dbReference type="EC" id="3.2.1.22"/>
    </reaction>
</comment>